<proteinExistence type="predicted"/>
<dbReference type="EC" id="1.1.5.-" evidence="1"/>
<organism evidence="1 2">
    <name type="scientific">Croceibacterium atlanticum</name>
    <dbReference type="NCBI Taxonomy" id="1267766"/>
    <lineage>
        <taxon>Bacteria</taxon>
        <taxon>Pseudomonadati</taxon>
        <taxon>Pseudomonadota</taxon>
        <taxon>Alphaproteobacteria</taxon>
        <taxon>Sphingomonadales</taxon>
        <taxon>Erythrobacteraceae</taxon>
        <taxon>Croceibacterium</taxon>
    </lineage>
</organism>
<dbReference type="InterPro" id="IPR012938">
    <property type="entry name" value="Glc/Sorbosone_DH"/>
</dbReference>
<dbReference type="Pfam" id="PF07995">
    <property type="entry name" value="GSDH"/>
    <property type="match status" value="1"/>
</dbReference>
<dbReference type="SUPFAM" id="SSF50952">
    <property type="entry name" value="Soluble quinoprotein glucose dehydrogenase"/>
    <property type="match status" value="1"/>
</dbReference>
<sequence length="424" mass="45325">MKRIRAALSLALALGMMAGGQTARAQDAPAGERAAAPPPGFRTVALGDGPWTVETEMATLHVERVGDTLDHPWSLAFLPDGGMLVTERPGRLRIIRDGQLDPQPIAGLPAIFAFGLAGLMDVALHPDFAENGLIYFSYSKPHPDAGDKPGVNADTALAVARAHWDGGHQLSNVEDIFVAAPWYGSEVPERCCGQGPAFGSYGGRIAFGPDGFLYVTSGDRNYGEMVQDQSNDFGKILRLTDDGKPAPGNPFAGQEGWQDTIWSTGHRNPLGLYFDPLTGKLWETEFGPRGGDELNLIEKGVNYGWMDVTQGHHYNGEAAKGIRAVDGMKDPAFAFGPPSINPGNIAVYHGAAFPGWEGDLLMPAMSKSLVRMEVNANGAVTAMETMLEGLEQRLRDVKIAPDGTVYVLTDETEGALLKITPAAE</sequence>
<dbReference type="InterPro" id="IPR011041">
    <property type="entry name" value="Quinoprot_gluc/sorb_DH_b-prop"/>
</dbReference>
<dbReference type="Proteomes" id="UP000034392">
    <property type="component" value="Chromosome"/>
</dbReference>
<gene>
    <name evidence="1" type="primary">yliI_2</name>
    <name evidence="1" type="ORF">WYH_01898</name>
</gene>
<dbReference type="RefSeq" id="WP_053833517.1">
    <property type="nucleotide sequence ID" value="NZ_CP011452.2"/>
</dbReference>
<keyword evidence="2" id="KW-1185">Reference proteome</keyword>
<dbReference type="KEGG" id="aay:WYH_01898"/>
<keyword evidence="1" id="KW-0560">Oxidoreductase</keyword>
<name>A0A0F7KR23_9SPHN</name>
<dbReference type="AlphaFoldDB" id="A0A0F7KR23"/>
<dbReference type="GO" id="GO:0016491">
    <property type="term" value="F:oxidoreductase activity"/>
    <property type="evidence" value="ECO:0007669"/>
    <property type="project" value="UniProtKB-KW"/>
</dbReference>
<dbReference type="InterPro" id="IPR011042">
    <property type="entry name" value="6-blade_b-propeller_TolB-like"/>
</dbReference>
<dbReference type="PANTHER" id="PTHR19328:SF75">
    <property type="entry name" value="ALDOSE SUGAR DEHYDROGENASE YLII"/>
    <property type="match status" value="1"/>
</dbReference>
<dbReference type="Gene3D" id="2.120.10.30">
    <property type="entry name" value="TolB, C-terminal domain"/>
    <property type="match status" value="1"/>
</dbReference>
<dbReference type="PANTHER" id="PTHR19328">
    <property type="entry name" value="HEDGEHOG-INTERACTING PROTEIN"/>
    <property type="match status" value="1"/>
</dbReference>
<reference evidence="1" key="1">
    <citation type="submission" date="2015-05" db="EMBL/GenBank/DDBJ databases">
        <title>The complete genome of Altererythrobacter atlanticus strain 26DY36.</title>
        <authorList>
            <person name="Wu Y.-H."/>
            <person name="Cheng H."/>
            <person name="Wu X.-W."/>
        </authorList>
    </citation>
    <scope>NUCLEOTIDE SEQUENCE [LARGE SCALE GENOMIC DNA]</scope>
    <source>
        <strain evidence="1">26DY36</strain>
    </source>
</reference>
<protein>
    <submittedName>
        <fullName evidence="1">Soluble aldose sugar dehydrogenase YliI</fullName>
        <ecNumber evidence="1">1.1.5.-</ecNumber>
    </submittedName>
</protein>
<dbReference type="PATRIC" id="fig|1267766.3.peg.1918"/>
<dbReference type="EMBL" id="CP011452">
    <property type="protein sequence ID" value="AKH42933.1"/>
    <property type="molecule type" value="Genomic_DNA"/>
</dbReference>
<evidence type="ECO:0000313" key="2">
    <source>
        <dbReference type="Proteomes" id="UP000034392"/>
    </source>
</evidence>
<accession>A0A0F7KR23</accession>
<evidence type="ECO:0000313" key="1">
    <source>
        <dbReference type="EMBL" id="AKH42933.1"/>
    </source>
</evidence>